<dbReference type="RefSeq" id="WP_014034755.1">
    <property type="nucleotide sequence ID" value="NC_015945.1"/>
</dbReference>
<dbReference type="Proteomes" id="UP000008908">
    <property type="component" value="Chromosome"/>
</dbReference>
<reference evidence="1 2" key="2">
    <citation type="journal article" date="2012" name="Stand. Genomic Sci.">
        <title>Complete genome sequence of the facultatively anaerobic, appendaged bacterium Muricauda ruestringensis type strain (B1(T)).</title>
        <authorList>
            <person name="Huntemann M."/>
            <person name="Teshima H."/>
            <person name="Lapidus A."/>
            <person name="Nolan M."/>
            <person name="Lucas S."/>
            <person name="Hammon N."/>
            <person name="Deshpande S."/>
            <person name="Cheng J.F."/>
            <person name="Tapia R."/>
            <person name="Goodwin L.A."/>
            <person name="Pitluck S."/>
            <person name="Liolios K."/>
            <person name="Pagani I."/>
            <person name="Ivanova N."/>
            <person name="Mavromatis K."/>
            <person name="Mikhailova N."/>
            <person name="Pati A."/>
            <person name="Chen A."/>
            <person name="Palaniappan K."/>
            <person name="Land M."/>
            <person name="Hauser L."/>
            <person name="Pan C."/>
            <person name="Brambilla E.M."/>
            <person name="Rohde M."/>
            <person name="Spring S."/>
            <person name="Goker M."/>
            <person name="Detter J.C."/>
            <person name="Bristow J."/>
            <person name="Eisen J.A."/>
            <person name="Markowitz V."/>
            <person name="Hugenholtz P."/>
            <person name="Kyrpides N.C."/>
            <person name="Klenk H.P."/>
            <person name="Woyke T."/>
        </authorList>
    </citation>
    <scope>NUCLEOTIDE SEQUENCE [LARGE SCALE GENOMIC DNA]</scope>
    <source>
        <strain evidence="2">DSM 13258 / LMG 19739 / B1</strain>
    </source>
</reference>
<organism evidence="1 2">
    <name type="scientific">Allomuricauda ruestringensis (strain DSM 13258 / CIP 107369 / LMG 19739 / B1)</name>
    <name type="common">Muricauda ruestringensis</name>
    <dbReference type="NCBI Taxonomy" id="886377"/>
    <lineage>
        <taxon>Bacteria</taxon>
        <taxon>Pseudomonadati</taxon>
        <taxon>Bacteroidota</taxon>
        <taxon>Flavobacteriia</taxon>
        <taxon>Flavobacteriales</taxon>
        <taxon>Flavobacteriaceae</taxon>
        <taxon>Flagellimonas</taxon>
    </lineage>
</organism>
<reference evidence="2" key="1">
    <citation type="submission" date="2011-08" db="EMBL/GenBank/DDBJ databases">
        <title>The complete genome of Muricauda ruestringensis DSM 13258.</title>
        <authorList>
            <person name="Lucas S."/>
            <person name="Han J."/>
            <person name="Lapidus A."/>
            <person name="Bruce D."/>
            <person name="Goodwin L."/>
            <person name="Pitluck S."/>
            <person name="Peters L."/>
            <person name="Kyrpides N."/>
            <person name="Mavromatis K."/>
            <person name="Ivanova N."/>
            <person name="Ovchinnikova G."/>
            <person name="Teshima H."/>
            <person name="Detter J.C."/>
            <person name="Tapia R."/>
            <person name="Han C."/>
            <person name="Land M."/>
            <person name="Hauser L."/>
            <person name="Markowitz V."/>
            <person name="Cheng J.-F."/>
            <person name="Hugenholtz P."/>
            <person name="Woyke T."/>
            <person name="Wu D."/>
            <person name="Spring S."/>
            <person name="Schroeder M."/>
            <person name="Brambilla E."/>
            <person name="Klenk H.-P."/>
            <person name="Eisen J.A."/>
        </authorList>
    </citation>
    <scope>NUCLEOTIDE SEQUENCE [LARGE SCALE GENOMIC DNA]</scope>
    <source>
        <strain evidence="2">DSM 13258 / LMG 19739 / B1</strain>
    </source>
</reference>
<evidence type="ECO:0000313" key="1">
    <source>
        <dbReference type="EMBL" id="AEM72481.1"/>
    </source>
</evidence>
<dbReference type="EMBL" id="CP002999">
    <property type="protein sequence ID" value="AEM72481.1"/>
    <property type="molecule type" value="Genomic_DNA"/>
</dbReference>
<gene>
    <name evidence="1" type="ordered locus">Murru_3469</name>
</gene>
<keyword evidence="2" id="KW-1185">Reference proteome</keyword>
<dbReference type="HOGENOM" id="CLU_2356654_0_0_10"/>
<dbReference type="AlphaFoldDB" id="G2PP59"/>
<proteinExistence type="predicted"/>
<evidence type="ECO:0000313" key="2">
    <source>
        <dbReference type="Proteomes" id="UP000008908"/>
    </source>
</evidence>
<accession>G2PP59</accession>
<protein>
    <submittedName>
        <fullName evidence="1">Uncharacterized protein</fullName>
    </submittedName>
</protein>
<dbReference type="KEGG" id="mrs:Murru_3469"/>
<name>G2PP59_ALLRU</name>
<sequence>MRCSRESFGHDLTNAPFGLMDAGVGLMGKFAVCSGESKKFRLKHQVQERRKERQDRCALDTRTKTSEVWGLELGVIQLLRTAYCVLQTAYCKLIKG</sequence>